<keyword evidence="6" id="KW-0808">Transferase</keyword>
<dbReference type="RefSeq" id="WP_341423951.1">
    <property type="nucleotide sequence ID" value="NZ_JBBUTG010000001.1"/>
</dbReference>
<reference evidence="6 7" key="1">
    <citation type="submission" date="2024-04" db="EMBL/GenBank/DDBJ databases">
        <title>Novel species of the genus Ideonella isolated from streams.</title>
        <authorList>
            <person name="Lu H."/>
        </authorList>
    </citation>
    <scope>NUCLEOTIDE SEQUENCE [LARGE SCALE GENOMIC DNA]</scope>
    <source>
        <strain evidence="6 7">DXS29W</strain>
    </source>
</reference>
<feature type="transmembrane region" description="Helical" evidence="4">
    <location>
        <begin position="31"/>
        <end position="49"/>
    </location>
</feature>
<protein>
    <recommendedName>
        <fullName evidence="1">diguanylate cyclase</fullName>
        <ecNumber evidence="1">2.7.7.65</ecNumber>
    </recommendedName>
</protein>
<feature type="transmembrane region" description="Helical" evidence="4">
    <location>
        <begin position="125"/>
        <end position="147"/>
    </location>
</feature>
<evidence type="ECO:0000256" key="1">
    <source>
        <dbReference type="ARBA" id="ARBA00012528"/>
    </source>
</evidence>
<feature type="region of interest" description="Disordered" evidence="3">
    <location>
        <begin position="362"/>
        <end position="386"/>
    </location>
</feature>
<sequence length="386" mass="41552">MPPSSPSPAPTTRVMSGGMSRGAFWLMLRRLALFAASAELVYLAVFLALGMPAMALACAVGSATYVVAYVLMGLRWNHTAVVLMWAEVLTQAGVCTVLLGWASGGHYFLLVFLPAVAVSRSPRRALAALIFLLAAYLCLDVLAHRAAPAYALSPASLTTLRWLSIVVVFGMFTYTARFYTRRVQDAEEQLYDMATTDSLTGLWNRRQFLQLTHAEIDRARRHGTPLALVLADIDHFKLVNDQHGHDTGDQVIRHVAGLMRGQARGGDLMGRWGGEEFVALLPMTDGTGALEWSERVRSRVEQTPCRPDGQAVEVTLSLGVCELLAGQTLDHAFKNADAALYAAKNAGRNRVCVAPAALPAQPPAAEVHRQAAAAPGDPRPAPSIAG</sequence>
<evidence type="ECO:0000259" key="5">
    <source>
        <dbReference type="PROSITE" id="PS50887"/>
    </source>
</evidence>
<evidence type="ECO:0000313" key="7">
    <source>
        <dbReference type="Proteomes" id="UP001371218"/>
    </source>
</evidence>
<dbReference type="PANTHER" id="PTHR45138">
    <property type="entry name" value="REGULATORY COMPONENTS OF SENSORY TRANSDUCTION SYSTEM"/>
    <property type="match status" value="1"/>
</dbReference>
<dbReference type="SUPFAM" id="SSF55073">
    <property type="entry name" value="Nucleotide cyclase"/>
    <property type="match status" value="1"/>
</dbReference>
<evidence type="ECO:0000313" key="6">
    <source>
        <dbReference type="EMBL" id="MEK8029614.1"/>
    </source>
</evidence>
<dbReference type="SMART" id="SM00267">
    <property type="entry name" value="GGDEF"/>
    <property type="match status" value="1"/>
</dbReference>
<dbReference type="PANTHER" id="PTHR45138:SF9">
    <property type="entry name" value="DIGUANYLATE CYCLASE DGCM-RELATED"/>
    <property type="match status" value="1"/>
</dbReference>
<accession>A0ABU9BIN5</accession>
<comment type="caution">
    <text evidence="6">The sequence shown here is derived from an EMBL/GenBank/DDBJ whole genome shotgun (WGS) entry which is preliminary data.</text>
</comment>
<keyword evidence="7" id="KW-1185">Reference proteome</keyword>
<dbReference type="InterPro" id="IPR029787">
    <property type="entry name" value="Nucleotide_cyclase"/>
</dbReference>
<keyword evidence="4" id="KW-1133">Transmembrane helix</keyword>
<keyword evidence="4" id="KW-0812">Transmembrane</keyword>
<dbReference type="EC" id="2.7.7.65" evidence="1"/>
<proteinExistence type="predicted"/>
<dbReference type="InterPro" id="IPR043128">
    <property type="entry name" value="Rev_trsase/Diguanyl_cyclase"/>
</dbReference>
<feature type="domain" description="GGDEF" evidence="5">
    <location>
        <begin position="224"/>
        <end position="356"/>
    </location>
</feature>
<name>A0ABU9BIN5_9BURK</name>
<organism evidence="6 7">
    <name type="scientific">Ideonella lacteola</name>
    <dbReference type="NCBI Taxonomy" id="2984193"/>
    <lineage>
        <taxon>Bacteria</taxon>
        <taxon>Pseudomonadati</taxon>
        <taxon>Pseudomonadota</taxon>
        <taxon>Betaproteobacteria</taxon>
        <taxon>Burkholderiales</taxon>
        <taxon>Sphaerotilaceae</taxon>
        <taxon>Ideonella</taxon>
    </lineage>
</organism>
<keyword evidence="4" id="KW-0472">Membrane</keyword>
<feature type="transmembrane region" description="Helical" evidence="4">
    <location>
        <begin position="88"/>
        <end position="113"/>
    </location>
</feature>
<dbReference type="GO" id="GO:0052621">
    <property type="term" value="F:diguanylate cyclase activity"/>
    <property type="evidence" value="ECO:0007669"/>
    <property type="project" value="UniProtKB-EC"/>
</dbReference>
<evidence type="ECO:0000256" key="2">
    <source>
        <dbReference type="ARBA" id="ARBA00034247"/>
    </source>
</evidence>
<dbReference type="Pfam" id="PF00990">
    <property type="entry name" value="GGDEF"/>
    <property type="match status" value="1"/>
</dbReference>
<evidence type="ECO:0000256" key="3">
    <source>
        <dbReference type="SAM" id="MobiDB-lite"/>
    </source>
</evidence>
<dbReference type="PROSITE" id="PS50887">
    <property type="entry name" value="GGDEF"/>
    <property type="match status" value="1"/>
</dbReference>
<evidence type="ECO:0000256" key="4">
    <source>
        <dbReference type="SAM" id="Phobius"/>
    </source>
</evidence>
<dbReference type="NCBIfam" id="TIGR00254">
    <property type="entry name" value="GGDEF"/>
    <property type="match status" value="1"/>
</dbReference>
<keyword evidence="6" id="KW-0548">Nucleotidyltransferase</keyword>
<feature type="compositionally biased region" description="Low complexity" evidence="3">
    <location>
        <begin position="362"/>
        <end position="376"/>
    </location>
</feature>
<feature type="transmembrane region" description="Helical" evidence="4">
    <location>
        <begin position="159"/>
        <end position="179"/>
    </location>
</feature>
<feature type="compositionally biased region" description="Pro residues" evidence="3">
    <location>
        <begin position="377"/>
        <end position="386"/>
    </location>
</feature>
<feature type="transmembrane region" description="Helical" evidence="4">
    <location>
        <begin position="56"/>
        <end position="76"/>
    </location>
</feature>
<dbReference type="Proteomes" id="UP001371218">
    <property type="component" value="Unassembled WGS sequence"/>
</dbReference>
<dbReference type="InterPro" id="IPR000160">
    <property type="entry name" value="GGDEF_dom"/>
</dbReference>
<dbReference type="CDD" id="cd01949">
    <property type="entry name" value="GGDEF"/>
    <property type="match status" value="1"/>
</dbReference>
<dbReference type="InterPro" id="IPR050469">
    <property type="entry name" value="Diguanylate_Cyclase"/>
</dbReference>
<dbReference type="EMBL" id="JBBUTG010000001">
    <property type="protein sequence ID" value="MEK8029614.1"/>
    <property type="molecule type" value="Genomic_DNA"/>
</dbReference>
<gene>
    <name evidence="6" type="ORF">AACH06_02180</name>
</gene>
<dbReference type="Gene3D" id="3.30.70.270">
    <property type="match status" value="1"/>
</dbReference>
<comment type="catalytic activity">
    <reaction evidence="2">
        <text>2 GTP = 3',3'-c-di-GMP + 2 diphosphate</text>
        <dbReference type="Rhea" id="RHEA:24898"/>
        <dbReference type="ChEBI" id="CHEBI:33019"/>
        <dbReference type="ChEBI" id="CHEBI:37565"/>
        <dbReference type="ChEBI" id="CHEBI:58805"/>
        <dbReference type="EC" id="2.7.7.65"/>
    </reaction>
</comment>